<proteinExistence type="inferred from homology"/>
<accession>A0A8D0AZH1</accession>
<dbReference type="SMART" id="SM00449">
    <property type="entry name" value="SPRY"/>
    <property type="match status" value="1"/>
</dbReference>
<keyword evidence="2" id="KW-0528">Neurotoxin</keyword>
<dbReference type="InterPro" id="IPR043136">
    <property type="entry name" value="B30.2/SPRY_sf"/>
</dbReference>
<dbReference type="Gene3D" id="3.30.160.60">
    <property type="entry name" value="Classic Zinc Finger"/>
    <property type="match status" value="1"/>
</dbReference>
<dbReference type="CDD" id="cd16594">
    <property type="entry name" value="RING-HC_TRIM7-like_C-IV"/>
    <property type="match status" value="1"/>
</dbReference>
<evidence type="ECO:0000256" key="1">
    <source>
        <dbReference type="ARBA" id="ARBA00009651"/>
    </source>
</evidence>
<dbReference type="GeneTree" id="ENSGT01030000234669"/>
<evidence type="ECO:0000256" key="5">
    <source>
        <dbReference type="ARBA" id="ARBA00022833"/>
    </source>
</evidence>
<feature type="domain" description="B box-type" evidence="10">
    <location>
        <begin position="105"/>
        <end position="141"/>
    </location>
</feature>
<feature type="domain" description="B30.2/SPRY" evidence="11">
    <location>
        <begin position="304"/>
        <end position="493"/>
    </location>
</feature>
<dbReference type="Pfam" id="PF13765">
    <property type="entry name" value="PRY"/>
    <property type="match status" value="1"/>
</dbReference>
<evidence type="ECO:0000256" key="2">
    <source>
        <dbReference type="ARBA" id="ARBA00022699"/>
    </source>
</evidence>
<evidence type="ECO:0000256" key="7">
    <source>
        <dbReference type="PROSITE-ProRule" id="PRU00024"/>
    </source>
</evidence>
<dbReference type="InterPro" id="IPR050143">
    <property type="entry name" value="TRIM/RBCC"/>
</dbReference>
<keyword evidence="8" id="KW-0175">Coiled coil</keyword>
<dbReference type="PANTHER" id="PTHR24103">
    <property type="entry name" value="E3 UBIQUITIN-PROTEIN LIGASE TRIM"/>
    <property type="match status" value="1"/>
</dbReference>
<dbReference type="Pfam" id="PF00643">
    <property type="entry name" value="zf-B_box"/>
    <property type="match status" value="1"/>
</dbReference>
<dbReference type="InterPro" id="IPR000315">
    <property type="entry name" value="Znf_B-box"/>
</dbReference>
<dbReference type="SUPFAM" id="SSF49899">
    <property type="entry name" value="Concanavalin A-like lectins/glucanases"/>
    <property type="match status" value="1"/>
</dbReference>
<dbReference type="CDD" id="cd19762">
    <property type="entry name" value="Bbox2_TRIM7-like"/>
    <property type="match status" value="1"/>
</dbReference>
<dbReference type="PROSITE" id="PS50119">
    <property type="entry name" value="ZF_BBOX"/>
    <property type="match status" value="1"/>
</dbReference>
<dbReference type="PROSITE" id="PS50188">
    <property type="entry name" value="B302_SPRY"/>
    <property type="match status" value="1"/>
</dbReference>
<dbReference type="SMART" id="SM00184">
    <property type="entry name" value="RING"/>
    <property type="match status" value="1"/>
</dbReference>
<comment type="function">
    <text evidence="6">Neurotoxin that produces dose-dependent hypolocomotion and hyperalgesia in mice. May directly act on the central nervous system, as it is 6500-fold more potent when administered intracerebroventricularly than intraperitoneal.</text>
</comment>
<evidence type="ECO:0000259" key="10">
    <source>
        <dbReference type="PROSITE" id="PS50119"/>
    </source>
</evidence>
<keyword evidence="5" id="KW-0862">Zinc</keyword>
<feature type="domain" description="RING-type" evidence="9">
    <location>
        <begin position="26"/>
        <end position="67"/>
    </location>
</feature>
<dbReference type="InterPro" id="IPR013083">
    <property type="entry name" value="Znf_RING/FYVE/PHD"/>
</dbReference>
<dbReference type="InterPro" id="IPR003877">
    <property type="entry name" value="SPRY_dom"/>
</dbReference>
<keyword evidence="3" id="KW-0479">Metal-binding</keyword>
<reference evidence="12" key="1">
    <citation type="submission" date="2025-08" db="UniProtKB">
        <authorList>
            <consortium name="Ensembl"/>
        </authorList>
    </citation>
    <scope>IDENTIFICATION</scope>
</reference>
<evidence type="ECO:0000313" key="13">
    <source>
        <dbReference type="Proteomes" id="UP000694421"/>
    </source>
</evidence>
<organism evidence="12 13">
    <name type="scientific">Salvator merianae</name>
    <name type="common">Argentine black and white tegu</name>
    <name type="synonym">Tupinambis merianae</name>
    <dbReference type="NCBI Taxonomy" id="96440"/>
    <lineage>
        <taxon>Eukaryota</taxon>
        <taxon>Metazoa</taxon>
        <taxon>Chordata</taxon>
        <taxon>Craniata</taxon>
        <taxon>Vertebrata</taxon>
        <taxon>Euteleostomi</taxon>
        <taxon>Lepidosauria</taxon>
        <taxon>Squamata</taxon>
        <taxon>Bifurcata</taxon>
        <taxon>Unidentata</taxon>
        <taxon>Episquamata</taxon>
        <taxon>Laterata</taxon>
        <taxon>Teiioidea</taxon>
        <taxon>Teiidae</taxon>
        <taxon>Salvator</taxon>
    </lineage>
</organism>
<dbReference type="Proteomes" id="UP000694421">
    <property type="component" value="Unplaced"/>
</dbReference>
<comment type="similarity">
    <text evidence="1">Belongs to the ohanin/vespryn family.</text>
</comment>
<dbReference type="OMA" id="EGCWAVG"/>
<protein>
    <submittedName>
        <fullName evidence="12">Uncharacterized protein</fullName>
    </submittedName>
</protein>
<dbReference type="PROSITE" id="PS00518">
    <property type="entry name" value="ZF_RING_1"/>
    <property type="match status" value="1"/>
</dbReference>
<dbReference type="Gene3D" id="2.60.120.920">
    <property type="match status" value="1"/>
</dbReference>
<evidence type="ECO:0000256" key="6">
    <source>
        <dbReference type="ARBA" id="ARBA00034460"/>
    </source>
</evidence>
<dbReference type="CDD" id="cd12888">
    <property type="entry name" value="SPRY_PRY_TRIM7_like"/>
    <property type="match status" value="1"/>
</dbReference>
<keyword evidence="2" id="KW-0800">Toxin</keyword>
<dbReference type="Ensembl" id="ENSSMRT00000000893.1">
    <property type="protein sequence ID" value="ENSSMRP00000000737.1"/>
    <property type="gene ID" value="ENSSMRG00000000669.1"/>
</dbReference>
<dbReference type="FunFam" id="2.60.120.920:FF:000004">
    <property type="entry name" value="Butyrophilin subfamily 1 member A1"/>
    <property type="match status" value="1"/>
</dbReference>
<dbReference type="Pfam" id="PF15227">
    <property type="entry name" value="zf-C3HC4_4"/>
    <property type="match status" value="1"/>
</dbReference>
<dbReference type="Gene3D" id="3.30.40.10">
    <property type="entry name" value="Zinc/RING finger domain, C3HC4 (zinc finger)"/>
    <property type="match status" value="1"/>
</dbReference>
<feature type="coiled-coil region" evidence="8">
    <location>
        <begin position="149"/>
        <end position="176"/>
    </location>
</feature>
<evidence type="ECO:0000259" key="9">
    <source>
        <dbReference type="PROSITE" id="PS50089"/>
    </source>
</evidence>
<evidence type="ECO:0000256" key="8">
    <source>
        <dbReference type="SAM" id="Coils"/>
    </source>
</evidence>
<dbReference type="SMART" id="SM00589">
    <property type="entry name" value="PRY"/>
    <property type="match status" value="1"/>
</dbReference>
<evidence type="ECO:0000259" key="11">
    <source>
        <dbReference type="PROSITE" id="PS50188"/>
    </source>
</evidence>
<dbReference type="SMART" id="SM00336">
    <property type="entry name" value="BBOX"/>
    <property type="match status" value="1"/>
</dbReference>
<dbReference type="SUPFAM" id="SSF57850">
    <property type="entry name" value="RING/U-box"/>
    <property type="match status" value="1"/>
</dbReference>
<dbReference type="PROSITE" id="PS50089">
    <property type="entry name" value="ZF_RING_2"/>
    <property type="match status" value="1"/>
</dbReference>
<dbReference type="AlphaFoldDB" id="A0A8D0AZH1"/>
<keyword evidence="4 7" id="KW-0863">Zinc-finger</keyword>
<dbReference type="Pfam" id="PF00622">
    <property type="entry name" value="SPRY"/>
    <property type="match status" value="1"/>
</dbReference>
<evidence type="ECO:0000256" key="3">
    <source>
        <dbReference type="ARBA" id="ARBA00022723"/>
    </source>
</evidence>
<evidence type="ECO:0000313" key="12">
    <source>
        <dbReference type="Ensembl" id="ENSSMRP00000000737.1"/>
    </source>
</evidence>
<keyword evidence="13" id="KW-1185">Reference proteome</keyword>
<dbReference type="InterPro" id="IPR003879">
    <property type="entry name" value="Butyrophylin_SPRY"/>
</dbReference>
<dbReference type="InterPro" id="IPR001870">
    <property type="entry name" value="B30.2/SPRY"/>
</dbReference>
<dbReference type="PRINTS" id="PR01407">
    <property type="entry name" value="BUTYPHLNCDUF"/>
</dbReference>
<evidence type="ECO:0000256" key="4">
    <source>
        <dbReference type="ARBA" id="ARBA00022771"/>
    </source>
</evidence>
<sequence>MAAAAAVAAATTAGDPLQGLQKAAVCSICLDYFKEPVSIDCGHNFCLGCITQCCEKYRRRFFCPHCRRRAFKRDFRPNRDLANMVEIAKRFKLPEEQAAAGEGWCEKHREPLKLFCEDDETLICVVCDRSKEHRAHAVLPLEEAALGYKEEIQNQLQNFKEERQKLQEQKQADEGTAEENLGKLESERKKVVSEFELLHQFLEEMQQSLMYQFHELEKDIKKGQKESDTRFTEDISVLEDLITELEEKCKQSDSDFLQNIKETLTRYKKRQCNLSLEITPDPRDKLSSFARRALTLSETVKKFKDLLLLVLHGKEEDLLPTTDVTLDLATAGPYLIISDSRKSVRMGDTRQKRADSQNQINVYPSVLGCPAFTSGKHAWEVQVVKEGCWAVGVARESVKRKHKLNFRPEDGIWALEHLGADQYRALTSPPTPLPPGKIYRRVRVFLDYEQGQVAFFDAGNNNCIFRFPSSSFGGARIHPWLWVGHRSQVRLYP</sequence>
<reference evidence="12" key="2">
    <citation type="submission" date="2025-09" db="UniProtKB">
        <authorList>
            <consortium name="Ensembl"/>
        </authorList>
    </citation>
    <scope>IDENTIFICATION</scope>
</reference>
<dbReference type="InterPro" id="IPR001841">
    <property type="entry name" value="Znf_RING"/>
</dbReference>
<name>A0A8D0AZH1_SALMN</name>
<dbReference type="GO" id="GO:0008270">
    <property type="term" value="F:zinc ion binding"/>
    <property type="evidence" value="ECO:0007669"/>
    <property type="project" value="UniProtKB-KW"/>
</dbReference>
<dbReference type="InterPro" id="IPR017907">
    <property type="entry name" value="Znf_RING_CS"/>
</dbReference>
<dbReference type="InterPro" id="IPR006574">
    <property type="entry name" value="PRY"/>
</dbReference>
<dbReference type="SUPFAM" id="SSF57845">
    <property type="entry name" value="B-box zinc-binding domain"/>
    <property type="match status" value="1"/>
</dbReference>
<dbReference type="InterPro" id="IPR013320">
    <property type="entry name" value="ConA-like_dom_sf"/>
</dbReference>